<evidence type="ECO:0000313" key="1">
    <source>
        <dbReference type="EMBL" id="MCJ8731247.1"/>
    </source>
</evidence>
<dbReference type="Proteomes" id="UP000830395">
    <property type="component" value="Chromosome 4"/>
</dbReference>
<protein>
    <submittedName>
        <fullName evidence="1">Uncharacterized protein</fullName>
    </submittedName>
</protein>
<comment type="caution">
    <text evidence="1">The sequence shown here is derived from an EMBL/GenBank/DDBJ whole genome shotgun (WGS) entry which is preliminary data.</text>
</comment>
<name>A0ACC5Y6K7_9TELE</name>
<sequence length="182" mass="21043">MARQTEVVLLLIFAIAATAFANVVKPLTAADFDKIVKESARPRQAKSRCFGCCPFGWVYYGGHCFTYQATRMDWTSAEKYCLNLHAHLVSMRNENEYQLVKALIRAHDPQEKPTWIGLSGCQKRNNWLWSDGTKFTFTKWNPTEPNFINGECCVLINFDGRKDWVDAPCEWTYHFVCAMKHF</sequence>
<proteinExistence type="predicted"/>
<reference evidence="1" key="1">
    <citation type="submission" date="2020-02" db="EMBL/GenBank/DDBJ databases">
        <title>Genome sequencing of the panga catfish, Pangasius djambal.</title>
        <authorList>
            <person name="Wen M."/>
            <person name="Zahm M."/>
            <person name="Roques C."/>
            <person name="Cabau C."/>
            <person name="Klopp C."/>
            <person name="Donnadieu C."/>
            <person name="Jouanno E."/>
            <person name="Avarre J.-C."/>
            <person name="Campet M."/>
            <person name="Ha T."/>
            <person name="Dugue R."/>
            <person name="Lampietro C."/>
            <person name="Louis A."/>
            <person name="Herpin A."/>
            <person name="Echchiki A."/>
            <person name="Berthelot C."/>
            <person name="Parey E."/>
            <person name="Roest-Crollius H."/>
            <person name="Braasch I."/>
            <person name="Postlethwait J.H."/>
            <person name="Bobe J."/>
            <person name="Montfort J."/>
            <person name="Bouchez O."/>
            <person name="Begum T."/>
            <person name="Schartl M."/>
            <person name="Gustiano R."/>
            <person name="Guiguen Y."/>
        </authorList>
    </citation>
    <scope>NUCLEOTIDE SEQUENCE</scope>
    <source>
        <strain evidence="1">Pdj_M5554</strain>
    </source>
</reference>
<keyword evidence="2" id="KW-1185">Reference proteome</keyword>
<organism evidence="1 2">
    <name type="scientific">Pangasius djambal</name>
    <dbReference type="NCBI Taxonomy" id="1691987"/>
    <lineage>
        <taxon>Eukaryota</taxon>
        <taxon>Metazoa</taxon>
        <taxon>Chordata</taxon>
        <taxon>Craniata</taxon>
        <taxon>Vertebrata</taxon>
        <taxon>Euteleostomi</taxon>
        <taxon>Actinopterygii</taxon>
        <taxon>Neopterygii</taxon>
        <taxon>Teleostei</taxon>
        <taxon>Ostariophysi</taxon>
        <taxon>Siluriformes</taxon>
        <taxon>Pangasiidae</taxon>
        <taxon>Pangasius</taxon>
    </lineage>
</organism>
<dbReference type="EMBL" id="CM040978">
    <property type="protein sequence ID" value="MCJ8731247.1"/>
    <property type="molecule type" value="Genomic_DNA"/>
</dbReference>
<gene>
    <name evidence="1" type="ORF">PDJAM_G00197280</name>
</gene>
<accession>A0ACC5Y6K7</accession>
<evidence type="ECO:0000313" key="2">
    <source>
        <dbReference type="Proteomes" id="UP000830395"/>
    </source>
</evidence>